<name>A0A3A2ZV02_9EURO</name>
<keyword evidence="4" id="KW-1185">Reference proteome</keyword>
<dbReference type="PANTHER" id="PTHR39461">
    <property type="entry name" value="LEA DOMAIN PROTEIN (AFU_ORTHOLOGUE AFUA_8G04920)"/>
    <property type="match status" value="1"/>
</dbReference>
<sequence length="1249" mass="131702">MASQPSTPSPTPKKSPKPKTASKTSIPAAKEDQSQPSSPLGKVSGLQGKAKNLASPLKNTVQSAAENGKAVAGGALSVPDLSVLKGLEVGKGGEVLGQDGNPLGRVTEGNPEDLVGQVIGEKGEILDEDGDLIGRVEALPTEAAEKVPGGPIKDTVQGGVQKAQETVQKGQGTAQNVAPIDLSHLKGLEVLDGGQVLGQDGNPLGRVVEGDPEDLIGQVVGEKGEILDEDGEVIGRVGALPDKTTEKLPGGPAKDTVQESVQKGQKTFQDAVPIELSALKGLEVGEGGQILGQDGNPIGRVVEGDPEDLVGHVVGDGGEILDDEGDLIGRVETLSQDVIENAQDVPEQTQKVANQVQDVATSLADLEGLPVSEGGEIRDKAGNIVARITEGDPEDLVGYTLNNEGEVVDDDGDAIGRAELVPQAVNGAKGAVEDDGVSEQDTTTPEQAKDASPLEKAKDAFSMADRTAKAAKDFDLRGRADSAISMVDRTAEGAKDAASSGADKAKSTANEAMGDIKDAAPDPGDIKDTAEGVVDEAQEAARELPPLSTLEGLRCNKMGNIVDSATGKPIGELVKGDAKKIAKLGVQLDDKGQFWDNRGNVIGKAHTIPVEDNEEEPPFAGLEGLCVVEDGFVEDHDEKRVGRIIEGDAKKLLGRAVDEDGDVLDKFGNVLAKAERWEEPEEPEPKPLDLSSLDGLTPNKLGFVIGPEGVPVARVVEGKPKELAGKKIEDGQIWDGRKAIGRVELIPHEERESKPEGPFAGLDNIVVTKEGLVQDDDGNIVGKVIEGNPKKLRGRVVDEDGDIIDKFGNAVGHAEPYEPPSEEEEPKEDLSILEGKIVNKAGNVVDEQGTVYGRIVAGDKRLAGRKVDGEGQIWSDDGRVIGTAQLIPGAEQQKPEGPFYGFDNAEIGKDGVASDAGRIIGRLIEGDAKRLLGRRVDEDGEVLDKRGNIIGRAERWEPEEKKRNINPMAGRKVTREGEVRDVDGNLIGKLTSGNLGTLVGKQIDDNGYVVDNDGNKLGECTLLGNIPPEPEPELSPEELEAQKKAEEDKKIAVKISTIVGQALDRLQPICKMITEHIEKAERTPKEELDEEQLVQNVKPLIEEGGQILQECNGAIRALDPDGRIAAGAKARSAQHEASPEEYRLADQLEKLTDTVMATIENARKKIADMPHAKKELNPLWALLSEPLFQIIAAVGLLLTGVLGLVGRLLEGLGLGPLVHGLLGGLGIDKLLGSLGLTSVTDALGITGKK</sequence>
<feature type="compositionally biased region" description="Basic and acidic residues" evidence="1">
    <location>
        <begin position="514"/>
        <end position="527"/>
    </location>
</feature>
<evidence type="ECO:0000256" key="1">
    <source>
        <dbReference type="SAM" id="MobiDB-lite"/>
    </source>
</evidence>
<feature type="region of interest" description="Disordered" evidence="1">
    <location>
        <begin position="491"/>
        <end position="527"/>
    </location>
</feature>
<dbReference type="PANTHER" id="PTHR39461:SF1">
    <property type="entry name" value="LEA DOMAIN PROTEIN (AFU_ORTHOLOGUE AFUA_8G04920)"/>
    <property type="match status" value="1"/>
</dbReference>
<proteinExistence type="predicted"/>
<dbReference type="EMBL" id="MVGC01000272">
    <property type="protein sequence ID" value="RJE20851.1"/>
    <property type="molecule type" value="Genomic_DNA"/>
</dbReference>
<dbReference type="OrthoDB" id="3937590at2759"/>
<reference evidence="4" key="1">
    <citation type="submission" date="2017-02" db="EMBL/GenBank/DDBJ databases">
        <authorList>
            <person name="Tafer H."/>
            <person name="Lopandic K."/>
        </authorList>
    </citation>
    <scope>NUCLEOTIDE SEQUENCE [LARGE SCALE GENOMIC DNA]</scope>
    <source>
        <strain evidence="4">CBS 366.77</strain>
    </source>
</reference>
<dbReference type="Pfam" id="PF12396">
    <property type="entry name" value="DUF3659"/>
    <property type="match status" value="11"/>
</dbReference>
<feature type="compositionally biased region" description="Basic and acidic residues" evidence="1">
    <location>
        <begin position="674"/>
        <end position="687"/>
    </location>
</feature>
<evidence type="ECO:0000259" key="2">
    <source>
        <dbReference type="Pfam" id="PF22485"/>
    </source>
</evidence>
<gene>
    <name evidence="3" type="ORF">PHISCL_06820</name>
</gene>
<feature type="region of interest" description="Disordered" evidence="1">
    <location>
        <begin position="674"/>
        <end position="693"/>
    </location>
</feature>
<dbReference type="Pfam" id="PF22485">
    <property type="entry name" value="DUF6987"/>
    <property type="match status" value="1"/>
</dbReference>
<feature type="domain" description="DUF6987" evidence="2">
    <location>
        <begin position="1040"/>
        <end position="1237"/>
    </location>
</feature>
<dbReference type="STRING" id="2070753.A0A3A2ZV02"/>
<organism evidence="3 4">
    <name type="scientific">Aspergillus sclerotialis</name>
    <dbReference type="NCBI Taxonomy" id="2070753"/>
    <lineage>
        <taxon>Eukaryota</taxon>
        <taxon>Fungi</taxon>
        <taxon>Dikarya</taxon>
        <taxon>Ascomycota</taxon>
        <taxon>Pezizomycotina</taxon>
        <taxon>Eurotiomycetes</taxon>
        <taxon>Eurotiomycetidae</taxon>
        <taxon>Eurotiales</taxon>
        <taxon>Aspergillaceae</taxon>
        <taxon>Aspergillus</taxon>
        <taxon>Aspergillus subgen. Polypaecilum</taxon>
    </lineage>
</organism>
<accession>A0A3A2ZV02</accession>
<evidence type="ECO:0000313" key="3">
    <source>
        <dbReference type="EMBL" id="RJE20851.1"/>
    </source>
</evidence>
<comment type="caution">
    <text evidence="3">The sequence shown here is derived from an EMBL/GenBank/DDBJ whole genome shotgun (WGS) entry which is preliminary data.</text>
</comment>
<dbReference type="InterPro" id="IPR054256">
    <property type="entry name" value="DUF6987"/>
</dbReference>
<protein>
    <submittedName>
        <fullName evidence="3">LEA domain protein</fullName>
    </submittedName>
</protein>
<dbReference type="AlphaFoldDB" id="A0A3A2ZV02"/>
<feature type="region of interest" description="Disordered" evidence="1">
    <location>
        <begin position="91"/>
        <end position="111"/>
    </location>
</feature>
<dbReference type="Proteomes" id="UP000266188">
    <property type="component" value="Unassembled WGS sequence"/>
</dbReference>
<dbReference type="InterPro" id="IPR022124">
    <property type="entry name" value="DUF3659"/>
</dbReference>
<evidence type="ECO:0000313" key="4">
    <source>
        <dbReference type="Proteomes" id="UP000266188"/>
    </source>
</evidence>
<feature type="region of interest" description="Disordered" evidence="1">
    <location>
        <begin position="426"/>
        <end position="454"/>
    </location>
</feature>
<feature type="region of interest" description="Disordered" evidence="1">
    <location>
        <begin position="1"/>
        <end position="51"/>
    </location>
</feature>